<comment type="caution">
    <text evidence="2">The sequence shown here is derived from an EMBL/GenBank/DDBJ whole genome shotgun (WGS) entry which is preliminary data.</text>
</comment>
<dbReference type="RefSeq" id="WP_021952588.1">
    <property type="nucleotide sequence ID" value="NZ_JACOOZ010000002.1"/>
</dbReference>
<name>A0ABR7F0D6_9FIRM</name>
<evidence type="ECO:0000313" key="3">
    <source>
        <dbReference type="Proteomes" id="UP000597877"/>
    </source>
</evidence>
<organism evidence="2 3">
    <name type="scientific">Eubacterium segne</name>
    <dbReference type="NCBI Taxonomy" id="2763045"/>
    <lineage>
        <taxon>Bacteria</taxon>
        <taxon>Bacillati</taxon>
        <taxon>Bacillota</taxon>
        <taxon>Clostridia</taxon>
        <taxon>Eubacteriales</taxon>
        <taxon>Eubacteriaceae</taxon>
        <taxon>Eubacterium</taxon>
    </lineage>
</organism>
<dbReference type="PROSITE" id="PS51186">
    <property type="entry name" value="GNAT"/>
    <property type="match status" value="1"/>
</dbReference>
<dbReference type="SUPFAM" id="SSF55729">
    <property type="entry name" value="Acyl-CoA N-acyltransferases (Nat)"/>
    <property type="match status" value="1"/>
</dbReference>
<dbReference type="Proteomes" id="UP000597877">
    <property type="component" value="Unassembled WGS sequence"/>
</dbReference>
<dbReference type="Pfam" id="PF00583">
    <property type="entry name" value="Acetyltransf_1"/>
    <property type="match status" value="1"/>
</dbReference>
<dbReference type="PANTHER" id="PTHR13355">
    <property type="entry name" value="GLUCOSAMINE 6-PHOSPHATE N-ACETYLTRANSFERASE"/>
    <property type="match status" value="1"/>
</dbReference>
<keyword evidence="3" id="KW-1185">Reference proteome</keyword>
<evidence type="ECO:0000313" key="2">
    <source>
        <dbReference type="EMBL" id="MBC5667067.1"/>
    </source>
</evidence>
<proteinExistence type="predicted"/>
<reference evidence="2 3" key="1">
    <citation type="submission" date="2020-08" db="EMBL/GenBank/DDBJ databases">
        <title>Genome public.</title>
        <authorList>
            <person name="Liu C."/>
            <person name="Sun Q."/>
        </authorList>
    </citation>
    <scope>NUCLEOTIDE SEQUENCE [LARGE SCALE GENOMIC DNA]</scope>
    <source>
        <strain evidence="2 3">BX4</strain>
    </source>
</reference>
<protein>
    <submittedName>
        <fullName evidence="2">GNAT family N-acetyltransferase</fullName>
    </submittedName>
</protein>
<dbReference type="InterPro" id="IPR016181">
    <property type="entry name" value="Acyl_CoA_acyltransferase"/>
</dbReference>
<dbReference type="EMBL" id="JACOOZ010000002">
    <property type="protein sequence ID" value="MBC5667067.1"/>
    <property type="molecule type" value="Genomic_DNA"/>
</dbReference>
<dbReference type="InterPro" id="IPR000182">
    <property type="entry name" value="GNAT_dom"/>
</dbReference>
<dbReference type="PANTHER" id="PTHR13355:SF15">
    <property type="entry name" value="GCN5-RELATED N-ACETYLTRANSFERASE 3, CHLOROPLASTIC"/>
    <property type="match status" value="1"/>
</dbReference>
<dbReference type="Gene3D" id="3.40.630.30">
    <property type="match status" value="1"/>
</dbReference>
<evidence type="ECO:0000259" key="1">
    <source>
        <dbReference type="PROSITE" id="PS51186"/>
    </source>
</evidence>
<sequence>MELVYKKATIKDIEILTKSRVQVLIAANKLPENTNMENVKEKSYEYYREALKDGSHTAYLVFDGEILVGTGGVSYYRVMPTYHNQDGRKAYIMNMYTKPEYRRKGIAKKTLDLLVKEAKSRGIQDILLEATDMGRLLYKKYGFVKMDNEMELINFDD</sequence>
<dbReference type="InterPro" id="IPR039143">
    <property type="entry name" value="GNPNAT1-like"/>
</dbReference>
<gene>
    <name evidence="2" type="ORF">H8S00_03555</name>
</gene>
<dbReference type="CDD" id="cd04301">
    <property type="entry name" value="NAT_SF"/>
    <property type="match status" value="1"/>
</dbReference>
<accession>A0ABR7F0D6</accession>
<feature type="domain" description="N-acetyltransferase" evidence="1">
    <location>
        <begin position="3"/>
        <end position="157"/>
    </location>
</feature>